<dbReference type="Proteomes" id="UP000541352">
    <property type="component" value="Unassembled WGS sequence"/>
</dbReference>
<reference evidence="1 2" key="1">
    <citation type="submission" date="2020-08" db="EMBL/GenBank/DDBJ databases">
        <title>Genomic Encyclopedia of Type Strains, Phase IV (KMG-IV): sequencing the most valuable type-strain genomes for metagenomic binning, comparative biology and taxonomic classification.</title>
        <authorList>
            <person name="Goeker M."/>
        </authorList>
    </citation>
    <scope>NUCLEOTIDE SEQUENCE [LARGE SCALE GENOMIC DNA]</scope>
    <source>
        <strain evidence="1 2">DSM 17976</strain>
    </source>
</reference>
<name>A0A7W5ZMK7_9BACT</name>
<dbReference type="AlphaFoldDB" id="A0A7W5ZMK7"/>
<organism evidence="1 2">
    <name type="scientific">Runella defluvii</name>
    <dbReference type="NCBI Taxonomy" id="370973"/>
    <lineage>
        <taxon>Bacteria</taxon>
        <taxon>Pseudomonadati</taxon>
        <taxon>Bacteroidota</taxon>
        <taxon>Cytophagia</taxon>
        <taxon>Cytophagales</taxon>
        <taxon>Spirosomataceae</taxon>
        <taxon>Runella</taxon>
    </lineage>
</organism>
<gene>
    <name evidence="1" type="ORF">FHS57_003446</name>
</gene>
<keyword evidence="2" id="KW-1185">Reference proteome</keyword>
<dbReference type="RefSeq" id="WP_183975702.1">
    <property type="nucleotide sequence ID" value="NZ_JACIBY010000006.1"/>
</dbReference>
<dbReference type="EMBL" id="JACIBY010000006">
    <property type="protein sequence ID" value="MBB3839440.1"/>
    <property type="molecule type" value="Genomic_DNA"/>
</dbReference>
<proteinExistence type="predicted"/>
<evidence type="ECO:0008006" key="3">
    <source>
        <dbReference type="Google" id="ProtNLM"/>
    </source>
</evidence>
<protein>
    <recommendedName>
        <fullName evidence="3">DUF4249 domain-containing protein</fullName>
    </recommendedName>
</protein>
<dbReference type="InterPro" id="IPR025345">
    <property type="entry name" value="DUF4249"/>
</dbReference>
<evidence type="ECO:0000313" key="1">
    <source>
        <dbReference type="EMBL" id="MBB3839440.1"/>
    </source>
</evidence>
<accession>A0A7W5ZMK7</accession>
<evidence type="ECO:0000313" key="2">
    <source>
        <dbReference type="Proteomes" id="UP000541352"/>
    </source>
</evidence>
<sequence length="401" mass="45696">MIRQRLLIAMGVLCSLVYLIGCVDDFNADIYTSKEYLLVDGTLTDLNEPQYVSIFSTPKDASFKSSDFTSKIYPARQSYFPEQQALVKLIINQKDEIQLEERLAGYYYCPTGFRAKAGNTYQLRFQLANGKVYETDVETMYSVPAIKNVSEDFNLTGIPNAAGSSEKISSNDIYVDFDDAPNEKNFYRWRWVNWEIQRICATCTQGRYYLFETEQGETGDCYRDLTLKVNDRFDYYCGTRCWDIFYSSDINILSDVYTNGKPQKNRLAAQIPLRQSNPCLVSLQQMSLSPNTYRYLKLLQDQSVNTGTLADTPPAPLRGNIRNVKDANELVLGYFSASSVSEVRVMLDRRNTTGGLPNGLYSFINNRPVTLEELSNERPDVPLAICQPSFTRTPVTPLGWR</sequence>
<comment type="caution">
    <text evidence="1">The sequence shown here is derived from an EMBL/GenBank/DDBJ whole genome shotgun (WGS) entry which is preliminary data.</text>
</comment>
<dbReference type="Pfam" id="PF14054">
    <property type="entry name" value="DUF4249"/>
    <property type="match status" value="1"/>
</dbReference>